<dbReference type="OrthoDB" id="294251at2759"/>
<feature type="compositionally biased region" description="Polar residues" evidence="4">
    <location>
        <begin position="14"/>
        <end position="24"/>
    </location>
</feature>
<dbReference type="PROSITE" id="PS50086">
    <property type="entry name" value="TBC_RABGAP"/>
    <property type="match status" value="1"/>
</dbReference>
<accession>A0A367KLS7</accession>
<dbReference type="EMBL" id="PJQM01001130">
    <property type="protein sequence ID" value="RCI03137.1"/>
    <property type="molecule type" value="Genomic_DNA"/>
</dbReference>
<dbReference type="PROSITE" id="PS50943">
    <property type="entry name" value="HTH_CROC1"/>
    <property type="match status" value="1"/>
</dbReference>
<dbReference type="Pfam" id="PF00566">
    <property type="entry name" value="RabGAP-TBC"/>
    <property type="match status" value="1"/>
</dbReference>
<dbReference type="GO" id="GO:0031267">
    <property type="term" value="F:small GTPase binding"/>
    <property type="evidence" value="ECO:0007669"/>
    <property type="project" value="TreeGrafter"/>
</dbReference>
<protein>
    <recommendedName>
        <fullName evidence="9">Rab-GAP TBC domain-containing protein</fullName>
    </recommendedName>
</protein>
<proteinExistence type="inferred from homology"/>
<feature type="non-terminal residue" evidence="7">
    <location>
        <position position="599"/>
    </location>
</feature>
<dbReference type="FunFam" id="1.10.260.40:FF:000018">
    <property type="entry name" value="Multiprotein bridging factor 1"/>
    <property type="match status" value="1"/>
</dbReference>
<dbReference type="Pfam" id="PF08523">
    <property type="entry name" value="MBF1"/>
    <property type="match status" value="1"/>
</dbReference>
<feature type="domain" description="Rab-GAP TBC" evidence="5">
    <location>
        <begin position="161"/>
        <end position="362"/>
    </location>
</feature>
<reference evidence="7 8" key="1">
    <citation type="journal article" date="2018" name="G3 (Bethesda)">
        <title>Phylogenetic and Phylogenomic Definition of Rhizopus Species.</title>
        <authorList>
            <person name="Gryganskyi A.P."/>
            <person name="Golan J."/>
            <person name="Dolatabadi S."/>
            <person name="Mondo S."/>
            <person name="Robb S."/>
            <person name="Idnurm A."/>
            <person name="Muszewska A."/>
            <person name="Steczkiewicz K."/>
            <person name="Masonjones S."/>
            <person name="Liao H.L."/>
            <person name="Gajdeczka M.T."/>
            <person name="Anike F."/>
            <person name="Vuek A."/>
            <person name="Anishchenko I.M."/>
            <person name="Voigt K."/>
            <person name="de Hoog G.S."/>
            <person name="Smith M.E."/>
            <person name="Heitman J."/>
            <person name="Vilgalys R."/>
            <person name="Stajich J.E."/>
        </authorList>
    </citation>
    <scope>NUCLEOTIDE SEQUENCE [LARGE SCALE GENOMIC DNA]</scope>
    <source>
        <strain evidence="7 8">LSU 92-RS-03</strain>
    </source>
</reference>
<evidence type="ECO:0000256" key="1">
    <source>
        <dbReference type="ARBA" id="ARBA00009802"/>
    </source>
</evidence>
<comment type="caution">
    <text evidence="7">The sequence shown here is derived from an EMBL/GenBank/DDBJ whole genome shotgun (WGS) entry which is preliminary data.</text>
</comment>
<feature type="domain" description="HTH cro/C1-type" evidence="6">
    <location>
        <begin position="534"/>
        <end position="588"/>
    </location>
</feature>
<dbReference type="SMART" id="SM00530">
    <property type="entry name" value="HTH_XRE"/>
    <property type="match status" value="1"/>
</dbReference>
<sequence length="599" mass="68882">MISSDSKKYKVRQRASSFNHSVTYKQRARRPSYNVLSKKLSTLDIEPYSIGRTYSISDGEDDIENISDYYLYRDDNTPSESPSESPFESPSESPSESFNEEDQYGFLKGTQWISEEKFEEFESHYAPIVKRRQEKWNQLLAEHHGQWPAKSSKLKRYIRKGIPPEMRGQLESSQGLYEDYVQKAQELGSKNENMDIIERDLHRTFPDNSQFKIEPPLEKKDVPMIQSLRRVLLAFSLYSPTIGYCQSLNYIAGVLLLFMTEEESFWTLVALITEILPPNIYDVTMEGANIDQNVLMHLLSERHPIVWNKMSPGQSFWACEELQEGGMPTCSLVTSHWFLTLYINILPFESVFRVWDCLFYEGPTVLFRVALGIFKLNEDVILAVDDPLEVFQEIQNMPKKMVDCHQLIESTYQQYAATTRLKDEEIIDRRELFKQRRDARRKNIPVQDGRKMIKRDWDSVTVLRKRNPEKAKVVRSGSEINAARRAGAAIETDKKSTLTNSSHANTDHRRIAKLDRDNDVAPPPKVDVSVGKAIQQGRQAKGITQKDLAQLINEKPQVVNEYESGKAIPNQGILGKLERALGVKLRGKNIGEPLTFGKK</sequence>
<evidence type="ECO:0000313" key="8">
    <source>
        <dbReference type="Proteomes" id="UP000253551"/>
    </source>
</evidence>
<evidence type="ECO:0000259" key="6">
    <source>
        <dbReference type="PROSITE" id="PS50943"/>
    </source>
</evidence>
<dbReference type="InterPro" id="IPR010982">
    <property type="entry name" value="Lambda_DNA-bd_dom_sf"/>
</dbReference>
<keyword evidence="8" id="KW-1185">Reference proteome</keyword>
<evidence type="ECO:0000256" key="3">
    <source>
        <dbReference type="ARBA" id="ARBA00035107"/>
    </source>
</evidence>
<dbReference type="InterPro" id="IPR050302">
    <property type="entry name" value="Rab_GAP_TBC_domain"/>
</dbReference>
<dbReference type="FunFam" id="1.10.8.270:FF:000026">
    <property type="entry name" value="TBC (Tre-2/Bub2/Cdc16) domain family"/>
    <property type="match status" value="1"/>
</dbReference>
<evidence type="ECO:0000256" key="2">
    <source>
        <dbReference type="ARBA" id="ARBA00023125"/>
    </source>
</evidence>
<dbReference type="Gene3D" id="1.10.10.750">
    <property type="entry name" value="Ypt/Rab-GAP domain of gyp1p, domain 1"/>
    <property type="match status" value="1"/>
</dbReference>
<dbReference type="STRING" id="4846.A0A367KLS7"/>
<evidence type="ECO:0000256" key="4">
    <source>
        <dbReference type="SAM" id="MobiDB-lite"/>
    </source>
</evidence>
<dbReference type="InterPro" id="IPR013729">
    <property type="entry name" value="MBF1_N"/>
</dbReference>
<feature type="compositionally biased region" description="Low complexity" evidence="4">
    <location>
        <begin position="78"/>
        <end position="97"/>
    </location>
</feature>
<dbReference type="InterPro" id="IPR035969">
    <property type="entry name" value="Rab-GAP_TBC_sf"/>
</dbReference>
<dbReference type="PANTHER" id="PTHR47219:SF20">
    <property type="entry name" value="TBC1 DOMAIN FAMILY MEMBER 2B"/>
    <property type="match status" value="1"/>
</dbReference>
<dbReference type="Gene3D" id="1.10.472.80">
    <property type="entry name" value="Ypt/Rab-GAP domain of gyp1p, domain 3"/>
    <property type="match status" value="1"/>
</dbReference>
<dbReference type="GO" id="GO:0005096">
    <property type="term" value="F:GTPase activator activity"/>
    <property type="evidence" value="ECO:0007669"/>
    <property type="project" value="TreeGrafter"/>
</dbReference>
<dbReference type="GO" id="GO:0003677">
    <property type="term" value="F:DNA binding"/>
    <property type="evidence" value="ECO:0007669"/>
    <property type="project" value="UniProtKB-KW"/>
</dbReference>
<evidence type="ECO:0008006" key="9">
    <source>
        <dbReference type="Google" id="ProtNLM"/>
    </source>
</evidence>
<evidence type="ECO:0000259" key="5">
    <source>
        <dbReference type="PROSITE" id="PS50086"/>
    </source>
</evidence>
<dbReference type="Gene3D" id="1.10.8.270">
    <property type="entry name" value="putative rabgap domain of human tbc1 domain family member 14 like domains"/>
    <property type="match status" value="1"/>
</dbReference>
<dbReference type="Proteomes" id="UP000253551">
    <property type="component" value="Unassembled WGS sequence"/>
</dbReference>
<name>A0A367KLS7_RHIST</name>
<feature type="region of interest" description="Disordered" evidence="4">
    <location>
        <begin position="1"/>
        <end position="29"/>
    </location>
</feature>
<feature type="region of interest" description="Disordered" evidence="4">
    <location>
        <begin position="72"/>
        <end position="100"/>
    </location>
</feature>
<comment type="function">
    <text evidence="3">Transcriptional coactivator that stimulates GCN4-dependent transcriptional activity by bridging the DNA-binding region of GCN4 and TBP (SPT15), thereby recruiting TBP to GCN4-bound promoters. Involved in induction of the ribosome quality control (RQC) pathway; a pathway that degrades nascent peptide chains during problematic translation. Required to prevent stalled ribosomes from frameshifting.</text>
</comment>
<dbReference type="InterPro" id="IPR000195">
    <property type="entry name" value="Rab-GAP-TBC_dom"/>
</dbReference>
<comment type="similarity">
    <text evidence="1">Belongs to the MBF1 family.</text>
</comment>
<dbReference type="Pfam" id="PF01381">
    <property type="entry name" value="HTH_3"/>
    <property type="match status" value="1"/>
</dbReference>
<dbReference type="InterPro" id="IPR001387">
    <property type="entry name" value="Cro/C1-type_HTH"/>
</dbReference>
<dbReference type="SUPFAM" id="SSF47923">
    <property type="entry name" value="Ypt/Rab-GAP domain of gyp1p"/>
    <property type="match status" value="2"/>
</dbReference>
<dbReference type="PANTHER" id="PTHR47219">
    <property type="entry name" value="RAB GTPASE-ACTIVATING PROTEIN 1-LIKE"/>
    <property type="match status" value="1"/>
</dbReference>
<dbReference type="CDD" id="cd00093">
    <property type="entry name" value="HTH_XRE"/>
    <property type="match status" value="1"/>
</dbReference>
<keyword evidence="2" id="KW-0238">DNA-binding</keyword>
<organism evidence="7 8">
    <name type="scientific">Rhizopus stolonifer</name>
    <name type="common">Rhizopus nigricans</name>
    <dbReference type="NCBI Taxonomy" id="4846"/>
    <lineage>
        <taxon>Eukaryota</taxon>
        <taxon>Fungi</taxon>
        <taxon>Fungi incertae sedis</taxon>
        <taxon>Mucoromycota</taxon>
        <taxon>Mucoromycotina</taxon>
        <taxon>Mucoromycetes</taxon>
        <taxon>Mucorales</taxon>
        <taxon>Mucorineae</taxon>
        <taxon>Rhizopodaceae</taxon>
        <taxon>Rhizopus</taxon>
    </lineage>
</organism>
<dbReference type="Gene3D" id="1.10.260.40">
    <property type="entry name" value="lambda repressor-like DNA-binding domains"/>
    <property type="match status" value="1"/>
</dbReference>
<dbReference type="SUPFAM" id="SSF47413">
    <property type="entry name" value="lambda repressor-like DNA-binding domains"/>
    <property type="match status" value="1"/>
</dbReference>
<dbReference type="AlphaFoldDB" id="A0A367KLS7"/>
<dbReference type="SMART" id="SM00164">
    <property type="entry name" value="TBC"/>
    <property type="match status" value="1"/>
</dbReference>
<gene>
    <name evidence="7" type="ORF">CU098_008697</name>
</gene>
<evidence type="ECO:0000313" key="7">
    <source>
        <dbReference type="EMBL" id="RCI03137.1"/>
    </source>
</evidence>